<protein>
    <recommendedName>
        <fullName evidence="13">G-protein coupled receptors family 1 profile domain-containing protein</fullName>
    </recommendedName>
</protein>
<dbReference type="PANTHER" id="PTHR24248:SF185">
    <property type="entry name" value="DOPAMINE RECEPTOR 2"/>
    <property type="match status" value="1"/>
</dbReference>
<dbReference type="PANTHER" id="PTHR24248">
    <property type="entry name" value="ADRENERGIC RECEPTOR-RELATED G-PROTEIN COUPLED RECEPTOR"/>
    <property type="match status" value="1"/>
</dbReference>
<sequence length="836" mass="91269">MDTAQLSHYRSHGGVNYSVLWNADDRPPGGGGVDLNPDVYAYGAIADRVPGFVNGSEALINGSEVLYGGAPLDGNGTNTSCVENATACANASASGVFVPLDTWQIALFGFLAAGTILMTIIGNLIVLLSFILERNIRQPTNYFIASLAMSDLLIGVMSMPFYTVYLLSNQTWTLGSVMCDMWLSVDYSACLISIYTVFAITVDRFCSVKIPAKYRSWRTRERVLIIIALTWIIPVLLFFTSIFGWQYFTGKRTVPENMCYVQYLEEAIFSCILQVCYFWITLLVMVVLYTGIYKVALDLQRRAEVKRKKMTSLVSIAGQTMTRIGIGMSQQTAVDAQKLFAQTANNAAGADGGDDVMANSKRGGSGDRDPTNGASSTSFSLRNPDKDEDRSSSPAFPSDTDHSSQSPKRSPMPRPEVIKHHHHHKRSKRGGHKEPKPFKLQNPPKGRRNRKASHGVNGRPTADADVAQNTVAPPRKANCAEPRDGNPRLSEGMPPPDYGTLSPNTQSPTEYKALLNEQDDVPPSCKTTATIIATTTTTGAAAGTTTTTTGAVFCSSPELLAGVQYIDQDSLQSLQSSDNLRNLADAAKALSLCRQETGNDGQQTPDSPIWKMRGSLVGRDRSPDDQMSTLSPKVCKSCPSNSPAGGESELNSPALTTPSPRQSPTASLAVEPRAANNSHHRLVTSQLSRSSDCQTPRTGDEGTPAKGGRRGRPDERASGGSPLSNIVKTVKRSKRAMKPKAKQQTKQSRSENRARKALRTITIILGAFVLCWTPWHILSLVIGFTDNHGVVLLKLYDISYWLCYLNSPINPLCYAFANAQFKKAFIRILKMDWRRR</sequence>
<evidence type="ECO:0000256" key="8">
    <source>
        <dbReference type="ARBA" id="ARBA00023170"/>
    </source>
</evidence>
<feature type="transmembrane region" description="Helical" evidence="12">
    <location>
        <begin position="105"/>
        <end position="130"/>
    </location>
</feature>
<feature type="transmembrane region" description="Helical" evidence="12">
    <location>
        <begin position="267"/>
        <end position="292"/>
    </location>
</feature>
<keyword evidence="6 12" id="KW-0472">Membrane</keyword>
<name>A0AAD9JVE8_9ANNE</name>
<organism evidence="14 15">
    <name type="scientific">Paralvinella palmiformis</name>
    <dbReference type="NCBI Taxonomy" id="53620"/>
    <lineage>
        <taxon>Eukaryota</taxon>
        <taxon>Metazoa</taxon>
        <taxon>Spiralia</taxon>
        <taxon>Lophotrochozoa</taxon>
        <taxon>Annelida</taxon>
        <taxon>Polychaeta</taxon>
        <taxon>Sedentaria</taxon>
        <taxon>Canalipalpata</taxon>
        <taxon>Terebellida</taxon>
        <taxon>Terebelliformia</taxon>
        <taxon>Alvinellidae</taxon>
        <taxon>Paralvinella</taxon>
    </lineage>
</organism>
<feature type="transmembrane region" description="Helical" evidence="12">
    <location>
        <begin position="757"/>
        <end position="778"/>
    </location>
</feature>
<keyword evidence="4 12" id="KW-1133">Transmembrane helix</keyword>
<dbReference type="Pfam" id="PF00001">
    <property type="entry name" value="7tm_1"/>
    <property type="match status" value="2"/>
</dbReference>
<dbReference type="Proteomes" id="UP001208570">
    <property type="component" value="Unassembled WGS sequence"/>
</dbReference>
<evidence type="ECO:0000256" key="6">
    <source>
        <dbReference type="ARBA" id="ARBA00023136"/>
    </source>
</evidence>
<comment type="subcellular location">
    <subcellularLocation>
        <location evidence="1">Cell membrane</location>
        <topology evidence="1">Multi-pass membrane protein</topology>
    </subcellularLocation>
</comment>
<reference evidence="14" key="1">
    <citation type="journal article" date="2023" name="Mol. Biol. Evol.">
        <title>Third-Generation Sequencing Reveals the Adaptive Role of the Epigenome in Three Deep-Sea Polychaetes.</title>
        <authorList>
            <person name="Perez M."/>
            <person name="Aroh O."/>
            <person name="Sun Y."/>
            <person name="Lan Y."/>
            <person name="Juniper S.K."/>
            <person name="Young C.R."/>
            <person name="Angers B."/>
            <person name="Qian P.Y."/>
        </authorList>
    </citation>
    <scope>NUCLEOTIDE SEQUENCE</scope>
    <source>
        <strain evidence="14">P08H-3</strain>
    </source>
</reference>
<dbReference type="GO" id="GO:0005886">
    <property type="term" value="C:plasma membrane"/>
    <property type="evidence" value="ECO:0007669"/>
    <property type="project" value="UniProtKB-SubCell"/>
</dbReference>
<dbReference type="PROSITE" id="PS00237">
    <property type="entry name" value="G_PROTEIN_RECEP_F1_1"/>
    <property type="match status" value="1"/>
</dbReference>
<feature type="transmembrane region" description="Helical" evidence="12">
    <location>
        <begin position="223"/>
        <end position="247"/>
    </location>
</feature>
<feature type="compositionally biased region" description="Polar residues" evidence="11">
    <location>
        <begin position="372"/>
        <end position="381"/>
    </location>
</feature>
<comment type="similarity">
    <text evidence="10">Belongs to the G-protein coupled receptor 1 family.</text>
</comment>
<dbReference type="GO" id="GO:0016907">
    <property type="term" value="F:G protein-coupled acetylcholine receptor activity"/>
    <property type="evidence" value="ECO:0007669"/>
    <property type="project" value="UniProtKB-ARBA"/>
</dbReference>
<dbReference type="EMBL" id="JAODUP010000151">
    <property type="protein sequence ID" value="KAK2159531.1"/>
    <property type="molecule type" value="Genomic_DNA"/>
</dbReference>
<gene>
    <name evidence="14" type="ORF">LSH36_151g04021</name>
</gene>
<dbReference type="PROSITE" id="PS50262">
    <property type="entry name" value="G_PROTEIN_RECEP_F1_2"/>
    <property type="match status" value="1"/>
</dbReference>
<evidence type="ECO:0000313" key="14">
    <source>
        <dbReference type="EMBL" id="KAK2159531.1"/>
    </source>
</evidence>
<dbReference type="FunFam" id="1.20.1070.10:FF:000365">
    <property type="entry name" value="Muscarinic acetylcholine receptor gar-2"/>
    <property type="match status" value="1"/>
</dbReference>
<evidence type="ECO:0000256" key="4">
    <source>
        <dbReference type="ARBA" id="ARBA00022989"/>
    </source>
</evidence>
<feature type="region of interest" description="Disordered" evidence="11">
    <location>
        <begin position="595"/>
        <end position="753"/>
    </location>
</feature>
<evidence type="ECO:0000256" key="7">
    <source>
        <dbReference type="ARBA" id="ARBA00023157"/>
    </source>
</evidence>
<feature type="transmembrane region" description="Helical" evidence="12">
    <location>
        <begin position="142"/>
        <end position="162"/>
    </location>
</feature>
<feature type="compositionally biased region" description="Polar residues" evidence="11">
    <location>
        <begin position="683"/>
        <end position="697"/>
    </location>
</feature>
<dbReference type="InterPro" id="IPR000276">
    <property type="entry name" value="GPCR_Rhodpsn"/>
</dbReference>
<dbReference type="GO" id="GO:0043410">
    <property type="term" value="P:positive regulation of MAPK cascade"/>
    <property type="evidence" value="ECO:0007669"/>
    <property type="project" value="TreeGrafter"/>
</dbReference>
<feature type="compositionally biased region" description="Low complexity" evidence="11">
    <location>
        <begin position="346"/>
        <end position="359"/>
    </location>
</feature>
<keyword evidence="3 10" id="KW-0812">Transmembrane</keyword>
<evidence type="ECO:0000256" key="12">
    <source>
        <dbReference type="SAM" id="Phobius"/>
    </source>
</evidence>
<accession>A0AAD9JVE8</accession>
<dbReference type="GO" id="GO:0071880">
    <property type="term" value="P:adenylate cyclase-activating adrenergic receptor signaling pathway"/>
    <property type="evidence" value="ECO:0007669"/>
    <property type="project" value="TreeGrafter"/>
</dbReference>
<dbReference type="PRINTS" id="PR00237">
    <property type="entry name" value="GPCRRHODOPSN"/>
</dbReference>
<feature type="transmembrane region" description="Helical" evidence="12">
    <location>
        <begin position="798"/>
        <end position="817"/>
    </location>
</feature>
<evidence type="ECO:0000256" key="10">
    <source>
        <dbReference type="RuleBase" id="RU000688"/>
    </source>
</evidence>
<dbReference type="SMART" id="SM01381">
    <property type="entry name" value="7TM_GPCR_Srsx"/>
    <property type="match status" value="1"/>
</dbReference>
<feature type="region of interest" description="Disordered" evidence="11">
    <location>
        <begin position="346"/>
        <end position="507"/>
    </location>
</feature>
<feature type="compositionally biased region" description="Polar residues" evidence="11">
    <location>
        <begin position="638"/>
        <end position="666"/>
    </location>
</feature>
<proteinExistence type="inferred from homology"/>
<comment type="caution">
    <text evidence="14">The sequence shown here is derived from an EMBL/GenBank/DDBJ whole genome shotgun (WGS) entry which is preliminary data.</text>
</comment>
<evidence type="ECO:0000256" key="5">
    <source>
        <dbReference type="ARBA" id="ARBA00023040"/>
    </source>
</evidence>
<feature type="domain" description="G-protein coupled receptors family 1 profile" evidence="13">
    <location>
        <begin position="122"/>
        <end position="814"/>
    </location>
</feature>
<dbReference type="InterPro" id="IPR017452">
    <property type="entry name" value="GPCR_Rhodpsn_7TM"/>
</dbReference>
<evidence type="ECO:0000256" key="2">
    <source>
        <dbReference type="ARBA" id="ARBA00022475"/>
    </source>
</evidence>
<evidence type="ECO:0000256" key="11">
    <source>
        <dbReference type="SAM" id="MobiDB-lite"/>
    </source>
</evidence>
<feature type="compositionally biased region" description="Basic residues" evidence="11">
    <location>
        <begin position="729"/>
        <end position="743"/>
    </location>
</feature>
<evidence type="ECO:0000256" key="3">
    <source>
        <dbReference type="ARBA" id="ARBA00022692"/>
    </source>
</evidence>
<keyword evidence="15" id="KW-1185">Reference proteome</keyword>
<feature type="compositionally biased region" description="Polar residues" evidence="11">
    <location>
        <begin position="595"/>
        <end position="606"/>
    </location>
</feature>
<dbReference type="SUPFAM" id="SSF81321">
    <property type="entry name" value="Family A G protein-coupled receptor-like"/>
    <property type="match status" value="2"/>
</dbReference>
<feature type="compositionally biased region" description="Basic residues" evidence="11">
    <location>
        <begin position="419"/>
        <end position="431"/>
    </location>
</feature>
<keyword evidence="7" id="KW-1015">Disulfide bond</keyword>
<keyword evidence="9 10" id="KW-0807">Transducer</keyword>
<dbReference type="AlphaFoldDB" id="A0AAD9JVE8"/>
<keyword evidence="5 10" id="KW-0297">G-protein coupled receptor</keyword>
<evidence type="ECO:0000259" key="13">
    <source>
        <dbReference type="PROSITE" id="PS50262"/>
    </source>
</evidence>
<evidence type="ECO:0000256" key="9">
    <source>
        <dbReference type="ARBA" id="ARBA00023224"/>
    </source>
</evidence>
<evidence type="ECO:0000256" key="1">
    <source>
        <dbReference type="ARBA" id="ARBA00004651"/>
    </source>
</evidence>
<keyword evidence="2" id="KW-1003">Cell membrane</keyword>
<dbReference type="GO" id="GO:0045202">
    <property type="term" value="C:synapse"/>
    <property type="evidence" value="ECO:0007669"/>
    <property type="project" value="GOC"/>
</dbReference>
<keyword evidence="8 10" id="KW-0675">Receptor</keyword>
<feature type="transmembrane region" description="Helical" evidence="12">
    <location>
        <begin position="182"/>
        <end position="202"/>
    </location>
</feature>
<evidence type="ECO:0000313" key="15">
    <source>
        <dbReference type="Proteomes" id="UP001208570"/>
    </source>
</evidence>
<dbReference type="Gene3D" id="1.20.1070.10">
    <property type="entry name" value="Rhodopsin 7-helix transmembrane proteins"/>
    <property type="match status" value="2"/>
</dbReference>